<reference evidence="6" key="1">
    <citation type="journal article" date="2015" name="J. Eukaryot. Microbiol.">
        <title>Chloroplast Genome Evolution in the Euglenaceae.</title>
        <authorList>
            <person name="Bennett M.S."/>
            <person name="Triemer R.E."/>
        </authorList>
    </citation>
    <scope>NUCLEOTIDE SEQUENCE</scope>
    <source>
        <strain evidence="6">UTEX 1327</strain>
    </source>
</reference>
<dbReference type="PROSITE" id="PS00053">
    <property type="entry name" value="RIBOSOMAL_S8"/>
    <property type="match status" value="1"/>
</dbReference>
<dbReference type="GO" id="GO:1990904">
    <property type="term" value="C:ribonucleoprotein complex"/>
    <property type="evidence" value="ECO:0007669"/>
    <property type="project" value="UniProtKB-KW"/>
</dbReference>
<dbReference type="GO" id="GO:0019843">
    <property type="term" value="F:rRNA binding"/>
    <property type="evidence" value="ECO:0007669"/>
    <property type="project" value="UniProtKB-UniRule"/>
</dbReference>
<keyword evidence="6" id="KW-0934">Plastid</keyword>
<name>A0A0G3VSD8_9EUGL</name>
<keyword evidence="4" id="KW-0699">rRNA-binding</keyword>
<dbReference type="EMBL" id="KP686077">
    <property type="protein sequence ID" value="AKL82429.1"/>
    <property type="molecule type" value="Genomic_DNA"/>
</dbReference>
<dbReference type="GO" id="GO:0009507">
    <property type="term" value="C:chloroplast"/>
    <property type="evidence" value="ECO:0007669"/>
    <property type="project" value="UniProtKB-SubCell"/>
</dbReference>
<gene>
    <name evidence="4 6" type="primary">rps8</name>
</gene>
<keyword evidence="6" id="KW-0150">Chloroplast</keyword>
<geneLocation type="chloroplast" evidence="6"/>
<keyword evidence="2 4" id="KW-0689">Ribosomal protein</keyword>
<sequence length="131" mass="14830">MTNHDLVADTLTRIRNANRARISEVKIIKSNLTYNIVKILKQEGFIEGYDSNDSSENITLKLKYKGIKQIPYISNLSRISRSGSRVYVNKKRIPRVFGGIGIAILSTSKGLLTDYQARTYGVGGEILFYIW</sequence>
<dbReference type="SUPFAM" id="SSF56047">
    <property type="entry name" value="Ribosomal protein S8"/>
    <property type="match status" value="1"/>
</dbReference>
<protein>
    <recommendedName>
        <fullName evidence="4">Small ribosomal subunit protein uS8c</fullName>
    </recommendedName>
</protein>
<evidence type="ECO:0000256" key="5">
    <source>
        <dbReference type="RuleBase" id="RU003660"/>
    </source>
</evidence>
<comment type="similarity">
    <text evidence="1 4 5">Belongs to the universal ribosomal protein uS8 family.</text>
</comment>
<keyword evidence="4" id="KW-0694">RNA-binding</keyword>
<comment type="subcellular location">
    <subcellularLocation>
        <location evidence="4">Plastid</location>
        <location evidence="4">Chloroplast</location>
    </subcellularLocation>
</comment>
<evidence type="ECO:0000256" key="1">
    <source>
        <dbReference type="ARBA" id="ARBA00006471"/>
    </source>
</evidence>
<dbReference type="Pfam" id="PF00410">
    <property type="entry name" value="Ribosomal_S8"/>
    <property type="match status" value="1"/>
</dbReference>
<comment type="function">
    <text evidence="4">One of the primary rRNA binding proteins, it binds directly to 16S rRNA central domain where it helps coordinate assembly of the platform of the 30S subunit.</text>
</comment>
<dbReference type="NCBIfam" id="NF001109">
    <property type="entry name" value="PRK00136.1"/>
    <property type="match status" value="1"/>
</dbReference>
<evidence type="ECO:0000256" key="3">
    <source>
        <dbReference type="ARBA" id="ARBA00023274"/>
    </source>
</evidence>
<dbReference type="GO" id="GO:0005840">
    <property type="term" value="C:ribosome"/>
    <property type="evidence" value="ECO:0007669"/>
    <property type="project" value="UniProtKB-KW"/>
</dbReference>
<dbReference type="Gene3D" id="3.30.1370.30">
    <property type="match status" value="1"/>
</dbReference>
<organism evidence="6">
    <name type="scientific">Trachelomonas volvocina</name>
    <dbReference type="NCBI Taxonomy" id="103340"/>
    <lineage>
        <taxon>Eukaryota</taxon>
        <taxon>Discoba</taxon>
        <taxon>Euglenozoa</taxon>
        <taxon>Euglenida</taxon>
        <taxon>Spirocuta</taxon>
        <taxon>Euglenophyceae</taxon>
        <taxon>Euglenales</taxon>
        <taxon>Euglenaceae</taxon>
        <taxon>Trachelomonas</taxon>
    </lineage>
</organism>
<evidence type="ECO:0000256" key="2">
    <source>
        <dbReference type="ARBA" id="ARBA00022980"/>
    </source>
</evidence>
<evidence type="ECO:0000313" key="6">
    <source>
        <dbReference type="EMBL" id="AKL82429.1"/>
    </source>
</evidence>
<dbReference type="Gene3D" id="3.30.1490.10">
    <property type="match status" value="1"/>
</dbReference>
<dbReference type="InterPro" id="IPR035987">
    <property type="entry name" value="Ribosomal_uS8_sf"/>
</dbReference>
<comment type="subunit">
    <text evidence="4">Part of the 30S ribosomal subunit.</text>
</comment>
<dbReference type="InterPro" id="IPR047863">
    <property type="entry name" value="Ribosomal_uS8_CS"/>
</dbReference>
<dbReference type="AlphaFoldDB" id="A0A0G3VSD8"/>
<dbReference type="GO" id="GO:0006412">
    <property type="term" value="P:translation"/>
    <property type="evidence" value="ECO:0007669"/>
    <property type="project" value="UniProtKB-UniRule"/>
</dbReference>
<dbReference type="HAMAP" id="MF_01302_B">
    <property type="entry name" value="Ribosomal_uS8_B"/>
    <property type="match status" value="1"/>
</dbReference>
<dbReference type="InterPro" id="IPR000630">
    <property type="entry name" value="Ribosomal_uS8"/>
</dbReference>
<dbReference type="PANTHER" id="PTHR11758">
    <property type="entry name" value="40S RIBOSOMAL PROTEIN S15A"/>
    <property type="match status" value="1"/>
</dbReference>
<dbReference type="RefSeq" id="YP_009145516.1">
    <property type="nucleotide sequence ID" value="NC_027288.1"/>
</dbReference>
<evidence type="ECO:0000256" key="4">
    <source>
        <dbReference type="HAMAP-Rule" id="MF_01302"/>
    </source>
</evidence>
<dbReference type="FunFam" id="3.30.1490.10:FF:000001">
    <property type="entry name" value="30S ribosomal protein S8"/>
    <property type="match status" value="1"/>
</dbReference>
<keyword evidence="3 4" id="KW-0687">Ribonucleoprotein</keyword>
<accession>A0A0G3VSD8</accession>
<dbReference type="GO" id="GO:0003735">
    <property type="term" value="F:structural constituent of ribosome"/>
    <property type="evidence" value="ECO:0007669"/>
    <property type="project" value="InterPro"/>
</dbReference>
<proteinExistence type="inferred from homology"/>
<dbReference type="GeneID" id="24571456"/>